<feature type="domain" description="HTH tetR-type" evidence="3">
    <location>
        <begin position="17"/>
        <end position="77"/>
    </location>
</feature>
<dbReference type="InterPro" id="IPR050109">
    <property type="entry name" value="HTH-type_TetR-like_transc_reg"/>
</dbReference>
<evidence type="ECO:0000313" key="4">
    <source>
        <dbReference type="EMBL" id="MBE1159873.1"/>
    </source>
</evidence>
<dbReference type="Gene3D" id="1.10.357.10">
    <property type="entry name" value="Tetracycline Repressor, domain 2"/>
    <property type="match status" value="1"/>
</dbReference>
<evidence type="ECO:0000256" key="1">
    <source>
        <dbReference type="ARBA" id="ARBA00023125"/>
    </source>
</evidence>
<dbReference type="InterPro" id="IPR036271">
    <property type="entry name" value="Tet_transcr_reg_TetR-rel_C_sf"/>
</dbReference>
<evidence type="ECO:0000259" key="3">
    <source>
        <dbReference type="PROSITE" id="PS50977"/>
    </source>
</evidence>
<dbReference type="EMBL" id="JACZZA010000002">
    <property type="protein sequence ID" value="MBE1159873.1"/>
    <property type="molecule type" value="Genomic_DNA"/>
</dbReference>
<comment type="caution">
    <text evidence="4">The sequence shown here is derived from an EMBL/GenBank/DDBJ whole genome shotgun (WGS) entry which is preliminary data.</text>
</comment>
<proteinExistence type="predicted"/>
<sequence>MAKPVPRKAGRPKDDNPMLREKLLDAALISFASNGVAATSARSIAADAGVNAALLSYYFGTKADVVEAVFHERVGPVLAGFFGSLLAVEADVHDFAAAFVAGISGIIAANPWYPSLWVREVLCEGGAFREMFVAKTAEVAPRITRRFVDAQKAGDMNPELDPTQMVVSLLGLTLVPAATMSLWQVGYGAKSAAERDRHVLALLRRGLA</sequence>
<name>A0ABR9G753_9GAMM</name>
<organism evidence="4 5">
    <name type="scientific">Dyella acidiphila</name>
    <dbReference type="NCBI Taxonomy" id="2775866"/>
    <lineage>
        <taxon>Bacteria</taxon>
        <taxon>Pseudomonadati</taxon>
        <taxon>Pseudomonadota</taxon>
        <taxon>Gammaproteobacteria</taxon>
        <taxon>Lysobacterales</taxon>
        <taxon>Rhodanobacteraceae</taxon>
        <taxon>Dyella</taxon>
    </lineage>
</organism>
<accession>A0ABR9G753</accession>
<dbReference type="SUPFAM" id="SSF48498">
    <property type="entry name" value="Tetracyclin repressor-like, C-terminal domain"/>
    <property type="match status" value="1"/>
</dbReference>
<evidence type="ECO:0000313" key="5">
    <source>
        <dbReference type="Proteomes" id="UP000651010"/>
    </source>
</evidence>
<dbReference type="SUPFAM" id="SSF46689">
    <property type="entry name" value="Homeodomain-like"/>
    <property type="match status" value="1"/>
</dbReference>
<dbReference type="PANTHER" id="PTHR30055:SF235">
    <property type="entry name" value="TRANSCRIPTIONAL REGULATORY PROTEIN"/>
    <property type="match status" value="1"/>
</dbReference>
<keyword evidence="5" id="KW-1185">Reference proteome</keyword>
<evidence type="ECO:0000256" key="2">
    <source>
        <dbReference type="PROSITE-ProRule" id="PRU00335"/>
    </source>
</evidence>
<dbReference type="PANTHER" id="PTHR30055">
    <property type="entry name" value="HTH-TYPE TRANSCRIPTIONAL REGULATOR RUTR"/>
    <property type="match status" value="1"/>
</dbReference>
<dbReference type="PROSITE" id="PS50977">
    <property type="entry name" value="HTH_TETR_2"/>
    <property type="match status" value="1"/>
</dbReference>
<keyword evidence="1 2" id="KW-0238">DNA-binding</keyword>
<dbReference type="PRINTS" id="PR00455">
    <property type="entry name" value="HTHTETR"/>
</dbReference>
<dbReference type="InterPro" id="IPR001647">
    <property type="entry name" value="HTH_TetR"/>
</dbReference>
<dbReference type="InterPro" id="IPR023772">
    <property type="entry name" value="DNA-bd_HTH_TetR-type_CS"/>
</dbReference>
<dbReference type="RefSeq" id="WP_192554723.1">
    <property type="nucleotide sequence ID" value="NZ_JACZZA010000002.1"/>
</dbReference>
<gene>
    <name evidence="4" type="ORF">IGX34_05710</name>
</gene>
<dbReference type="Proteomes" id="UP000651010">
    <property type="component" value="Unassembled WGS sequence"/>
</dbReference>
<dbReference type="InterPro" id="IPR009057">
    <property type="entry name" value="Homeodomain-like_sf"/>
</dbReference>
<protein>
    <submittedName>
        <fullName evidence="4">TetR/AcrR family transcriptional regulator</fullName>
    </submittedName>
</protein>
<dbReference type="PROSITE" id="PS01081">
    <property type="entry name" value="HTH_TETR_1"/>
    <property type="match status" value="1"/>
</dbReference>
<feature type="DNA-binding region" description="H-T-H motif" evidence="2">
    <location>
        <begin position="40"/>
        <end position="59"/>
    </location>
</feature>
<dbReference type="Pfam" id="PF00440">
    <property type="entry name" value="TetR_N"/>
    <property type="match status" value="1"/>
</dbReference>
<reference evidence="4 5" key="1">
    <citation type="submission" date="2020-09" db="EMBL/GenBank/DDBJ databases">
        <title>Dyella sp. 7MK23 isolated from forest soil.</title>
        <authorList>
            <person name="Fu J."/>
        </authorList>
    </citation>
    <scope>NUCLEOTIDE SEQUENCE [LARGE SCALE GENOMIC DNA]</scope>
    <source>
        <strain evidence="4 5">7MK23</strain>
    </source>
</reference>